<name>A0A5M6IT97_9PROT</name>
<reference evidence="2 3" key="1">
    <citation type="submission" date="2019-09" db="EMBL/GenBank/DDBJ databases">
        <title>Genome sequence of Rhodovastum atsumiense, a diverse member of the Acetobacteraceae family of non-sulfur purple photosynthetic bacteria.</title>
        <authorList>
            <person name="Meyer T."/>
            <person name="Kyndt J."/>
        </authorList>
    </citation>
    <scope>NUCLEOTIDE SEQUENCE [LARGE SCALE GENOMIC DNA]</scope>
    <source>
        <strain evidence="2 3">DSM 21279</strain>
    </source>
</reference>
<feature type="region of interest" description="Disordered" evidence="1">
    <location>
        <begin position="200"/>
        <end position="233"/>
    </location>
</feature>
<dbReference type="AlphaFoldDB" id="A0A5M6IT97"/>
<evidence type="ECO:0000313" key="2">
    <source>
        <dbReference type="EMBL" id="KAA5610778.1"/>
    </source>
</evidence>
<dbReference type="InterPro" id="IPR011990">
    <property type="entry name" value="TPR-like_helical_dom_sf"/>
</dbReference>
<gene>
    <name evidence="2" type="ORF">F1189_17795</name>
</gene>
<dbReference type="OrthoDB" id="8237329at2"/>
<dbReference type="EMBL" id="VWPK01000028">
    <property type="protein sequence ID" value="KAA5610778.1"/>
    <property type="molecule type" value="Genomic_DNA"/>
</dbReference>
<comment type="caution">
    <text evidence="2">The sequence shown here is derived from an EMBL/GenBank/DDBJ whole genome shotgun (WGS) entry which is preliminary data.</text>
</comment>
<accession>A0A5M6IT97</accession>
<dbReference type="RefSeq" id="WP_150042214.1">
    <property type="nucleotide sequence ID" value="NZ_OW485601.1"/>
</dbReference>
<sequence>MRGLKYGVIMIGLAGVVLPAWGQALPLVSAGTGVQDTASQDNEQPADREITQLIDRVELQVADGRVWSPPGDNALETVRRILDLVPQAGEATIAEVNAMPQRLRDRAAIETATGHSVEARRFTIFADALSPGSNPPPLAPRVTATPADRSPPQEETRSPGVTQAEASTGMATDASGPGIAAPARAAELATVSPPVPAPMAVPTVAPASRPAPEPETRQALTGKPGTSVPGMPALQPLAPEVMAALMRRGDEMLAIGDISAARLLYERAALGGSGAAATAAGRTHDPDVLAGLGTRGIRPDPEAAMTWYRRAASLGDPEAMKRLKRLEASGTR</sequence>
<dbReference type="Gene3D" id="1.25.40.10">
    <property type="entry name" value="Tetratricopeptide repeat domain"/>
    <property type="match status" value="1"/>
</dbReference>
<feature type="compositionally biased region" description="Polar residues" evidence="1">
    <location>
        <begin position="159"/>
        <end position="170"/>
    </location>
</feature>
<dbReference type="Proteomes" id="UP000325255">
    <property type="component" value="Unassembled WGS sequence"/>
</dbReference>
<dbReference type="SUPFAM" id="SSF81901">
    <property type="entry name" value="HCP-like"/>
    <property type="match status" value="1"/>
</dbReference>
<feature type="region of interest" description="Disordered" evidence="1">
    <location>
        <begin position="127"/>
        <end position="178"/>
    </location>
</feature>
<keyword evidence="3" id="KW-1185">Reference proteome</keyword>
<evidence type="ECO:0000256" key="1">
    <source>
        <dbReference type="SAM" id="MobiDB-lite"/>
    </source>
</evidence>
<organism evidence="2 3">
    <name type="scientific">Rhodovastum atsumiense</name>
    <dbReference type="NCBI Taxonomy" id="504468"/>
    <lineage>
        <taxon>Bacteria</taxon>
        <taxon>Pseudomonadati</taxon>
        <taxon>Pseudomonadota</taxon>
        <taxon>Alphaproteobacteria</taxon>
        <taxon>Acetobacterales</taxon>
        <taxon>Acetobacteraceae</taxon>
        <taxon>Rhodovastum</taxon>
    </lineage>
</organism>
<proteinExistence type="predicted"/>
<evidence type="ECO:0000313" key="3">
    <source>
        <dbReference type="Proteomes" id="UP000325255"/>
    </source>
</evidence>
<protein>
    <submittedName>
        <fullName evidence="2">SEL1-like repeat protein</fullName>
    </submittedName>
</protein>